<dbReference type="EMBL" id="FP929128">
    <property type="protein sequence ID" value="CBX96109.1"/>
    <property type="molecule type" value="Genomic_DNA"/>
</dbReference>
<protein>
    <submittedName>
        <fullName evidence="1">Predicted protein</fullName>
    </submittedName>
</protein>
<dbReference type="InParanoid" id="E4ZXL4"/>
<accession>E4ZXL4</accession>
<dbReference type="Proteomes" id="UP000002668">
    <property type="component" value="Genome"/>
</dbReference>
<dbReference type="HOGENOM" id="CLU_1825631_0_0_1"/>
<keyword evidence="2" id="KW-1185">Reference proteome</keyword>
<evidence type="ECO:0000313" key="2">
    <source>
        <dbReference type="Proteomes" id="UP000002668"/>
    </source>
</evidence>
<dbReference type="VEuPathDB" id="FungiDB:LEMA_P110280.1"/>
<organism evidence="2">
    <name type="scientific">Leptosphaeria maculans (strain JN3 / isolate v23.1.3 / race Av1-4-5-6-7-8)</name>
    <name type="common">Blackleg fungus</name>
    <name type="synonym">Phoma lingam</name>
    <dbReference type="NCBI Taxonomy" id="985895"/>
    <lineage>
        <taxon>Eukaryota</taxon>
        <taxon>Fungi</taxon>
        <taxon>Dikarya</taxon>
        <taxon>Ascomycota</taxon>
        <taxon>Pezizomycotina</taxon>
        <taxon>Dothideomycetes</taxon>
        <taxon>Pleosporomycetidae</taxon>
        <taxon>Pleosporales</taxon>
        <taxon>Pleosporineae</taxon>
        <taxon>Leptosphaeriaceae</taxon>
        <taxon>Plenodomus</taxon>
        <taxon>Plenodomus lingam/Leptosphaeria maculans species complex</taxon>
    </lineage>
</organism>
<name>E4ZXL4_LEPMJ</name>
<sequence length="141" mass="15146">MKFHCALFNCDAGSEQDGSGLIAQPGENIATVSSGGRKLPPTGIAIDTCNKLKSLLAPGEPPSIKSHFEIPKMALKNEVPAYVLGVGLTKFIKPRKKRMYPEMGYEAGVKAMLGAHINYDDVETGVACYCYGDTTSGQRYT</sequence>
<reference evidence="2" key="1">
    <citation type="journal article" date="2011" name="Nat. Commun.">
        <title>Effector diversification within compartments of the Leptosphaeria maculans genome affected by Repeat-Induced Point mutations.</title>
        <authorList>
            <person name="Rouxel T."/>
            <person name="Grandaubert J."/>
            <person name="Hane J.K."/>
            <person name="Hoede C."/>
            <person name="van de Wouw A.P."/>
            <person name="Couloux A."/>
            <person name="Dominguez V."/>
            <person name="Anthouard V."/>
            <person name="Bally P."/>
            <person name="Bourras S."/>
            <person name="Cozijnsen A.J."/>
            <person name="Ciuffetti L.M."/>
            <person name="Degrave A."/>
            <person name="Dilmaghani A."/>
            <person name="Duret L."/>
            <person name="Fudal I."/>
            <person name="Goodwin S.B."/>
            <person name="Gout L."/>
            <person name="Glaser N."/>
            <person name="Linglin J."/>
            <person name="Kema G.H.J."/>
            <person name="Lapalu N."/>
            <person name="Lawrence C.B."/>
            <person name="May K."/>
            <person name="Meyer M."/>
            <person name="Ollivier B."/>
            <person name="Poulain J."/>
            <person name="Schoch C.L."/>
            <person name="Simon A."/>
            <person name="Spatafora J.W."/>
            <person name="Stachowiak A."/>
            <person name="Turgeon B.G."/>
            <person name="Tyler B.M."/>
            <person name="Vincent D."/>
            <person name="Weissenbach J."/>
            <person name="Amselem J."/>
            <person name="Quesneville H."/>
            <person name="Oliver R.P."/>
            <person name="Wincker P."/>
            <person name="Balesdent M.-H."/>
            <person name="Howlett B.J."/>
        </authorList>
    </citation>
    <scope>NUCLEOTIDE SEQUENCE [LARGE SCALE GENOMIC DNA]</scope>
    <source>
        <strain evidence="2">JN3 / isolate v23.1.3 / race Av1-4-5-6-7-8</strain>
    </source>
</reference>
<dbReference type="AlphaFoldDB" id="E4ZXL4"/>
<dbReference type="OrthoDB" id="542135at2759"/>
<dbReference type="eggNOG" id="KOG1406">
    <property type="taxonomic scope" value="Eukaryota"/>
</dbReference>
<proteinExistence type="predicted"/>
<dbReference type="STRING" id="985895.E4ZXL4"/>
<evidence type="ECO:0000313" key="1">
    <source>
        <dbReference type="EMBL" id="CBX96109.1"/>
    </source>
</evidence>
<gene>
    <name evidence="1" type="ORF">LEMA_P110280.1</name>
</gene>